<dbReference type="Gene3D" id="3.30.70.100">
    <property type="match status" value="1"/>
</dbReference>
<feature type="compositionally biased region" description="Basic and acidic residues" evidence="1">
    <location>
        <begin position="74"/>
        <end position="96"/>
    </location>
</feature>
<dbReference type="AlphaFoldDB" id="A0AB32WL48"/>
<name>A0AB32WL48_THECC</name>
<feature type="region of interest" description="Disordered" evidence="1">
    <location>
        <begin position="74"/>
        <end position="99"/>
    </location>
</feature>
<evidence type="ECO:0000256" key="1">
    <source>
        <dbReference type="SAM" id="MobiDB-lite"/>
    </source>
</evidence>
<dbReference type="InterPro" id="IPR042885">
    <property type="entry name" value="HIPP47/16"/>
</dbReference>
<protein>
    <submittedName>
        <fullName evidence="4">Uncharacterized protein LOC18593343</fullName>
    </submittedName>
</protein>
<feature type="domain" description="HMA" evidence="2">
    <location>
        <begin position="2"/>
        <end position="71"/>
    </location>
</feature>
<reference evidence="4" key="2">
    <citation type="submission" date="2025-08" db="UniProtKB">
        <authorList>
            <consortium name="RefSeq"/>
        </authorList>
    </citation>
    <scope>IDENTIFICATION</scope>
</reference>
<proteinExistence type="predicted"/>
<evidence type="ECO:0000313" key="3">
    <source>
        <dbReference type="Proteomes" id="UP000694886"/>
    </source>
</evidence>
<dbReference type="GO" id="GO:0046872">
    <property type="term" value="F:metal ion binding"/>
    <property type="evidence" value="ECO:0007669"/>
    <property type="project" value="InterPro"/>
</dbReference>
<dbReference type="PANTHER" id="PTHR46932:SF12">
    <property type="entry name" value="HEAVY METAL-ASSOCIATED ISOPRENYLATED PLANT PROTEIN 47"/>
    <property type="match status" value="1"/>
</dbReference>
<dbReference type="PROSITE" id="PS50846">
    <property type="entry name" value="HMA_2"/>
    <property type="match status" value="1"/>
</dbReference>
<dbReference type="PANTHER" id="PTHR46932">
    <property type="entry name" value="HEAVY METAL-ASSOCIATED ISOPRENYLATED PLANT PROTEIN 47"/>
    <property type="match status" value="1"/>
</dbReference>
<evidence type="ECO:0000313" key="4">
    <source>
        <dbReference type="RefSeq" id="XP_017980108.1"/>
    </source>
</evidence>
<dbReference type="SUPFAM" id="SSF55008">
    <property type="entry name" value="HMA, heavy metal-associated domain"/>
    <property type="match status" value="1"/>
</dbReference>
<dbReference type="InterPro" id="IPR006121">
    <property type="entry name" value="HMA_dom"/>
</dbReference>
<dbReference type="InterPro" id="IPR036163">
    <property type="entry name" value="HMA_dom_sf"/>
</dbReference>
<dbReference type="Proteomes" id="UP000694886">
    <property type="component" value="Chromosome 7"/>
</dbReference>
<gene>
    <name evidence="4" type="primary">LOC18593343</name>
</gene>
<dbReference type="GeneID" id="18593343"/>
<sequence length="127" mass="13996">MKQKIVIKVSMHCDKCRTKALKIAAAADGVISVELQGPEKDKLMIVGDGIDAACLTWYLRKKLSHASLEMVEEVKDKKVEEKKDAGEKDGEKKEPKSPTTLVLCCPQPQLEYFAVVTEPNPGPCTIL</sequence>
<dbReference type="RefSeq" id="XP_017980108.1">
    <property type="nucleotide sequence ID" value="XM_018124619.1"/>
</dbReference>
<accession>A0AB32WL48</accession>
<evidence type="ECO:0000259" key="2">
    <source>
        <dbReference type="PROSITE" id="PS50846"/>
    </source>
</evidence>
<reference evidence="3" key="1">
    <citation type="journal article" date="1997" name="Nucleic Acids Res.">
        <title>tRNAscan-SE: a program for improved detection of transfer RNA genes in genomic sequence.</title>
        <authorList>
            <person name="Lowe T.M."/>
            <person name="Eddy S.R."/>
        </authorList>
    </citation>
    <scope>NUCLEOTIDE SEQUENCE [LARGE SCALE GENOMIC DNA]</scope>
    <source>
        <strain evidence="3">r\B97-61/B2</strain>
    </source>
</reference>
<dbReference type="Gramene" id="Tc07v2_t001770.1">
    <property type="protein sequence ID" value="Tc07v2_p001770.1"/>
    <property type="gene ID" value="Tc07v2_g001770"/>
</dbReference>
<organism evidence="3 4">
    <name type="scientific">Theobroma cacao</name>
    <name type="common">Cacao</name>
    <name type="synonym">Cocoa</name>
    <dbReference type="NCBI Taxonomy" id="3641"/>
    <lineage>
        <taxon>Eukaryota</taxon>
        <taxon>Viridiplantae</taxon>
        <taxon>Streptophyta</taxon>
        <taxon>Embryophyta</taxon>
        <taxon>Tracheophyta</taxon>
        <taxon>Spermatophyta</taxon>
        <taxon>Magnoliopsida</taxon>
        <taxon>eudicotyledons</taxon>
        <taxon>Gunneridae</taxon>
        <taxon>Pentapetalae</taxon>
        <taxon>rosids</taxon>
        <taxon>malvids</taxon>
        <taxon>Malvales</taxon>
        <taxon>Malvaceae</taxon>
        <taxon>Byttnerioideae</taxon>
        <taxon>Theobroma</taxon>
    </lineage>
</organism>
<dbReference type="KEGG" id="tcc:18593343"/>